<dbReference type="PANTHER" id="PTHR45639">
    <property type="entry name" value="HSC70CB, ISOFORM G-RELATED"/>
    <property type="match status" value="1"/>
</dbReference>
<keyword evidence="2" id="KW-0547">Nucleotide-binding</keyword>
<dbReference type="Gene3D" id="3.90.640.10">
    <property type="entry name" value="Actin, Chain A, domain 4"/>
    <property type="match status" value="1"/>
</dbReference>
<evidence type="ECO:0000313" key="8">
    <source>
        <dbReference type="Proteomes" id="UP001286313"/>
    </source>
</evidence>
<dbReference type="GO" id="GO:0030968">
    <property type="term" value="P:endoplasmic reticulum unfolded protein response"/>
    <property type="evidence" value="ECO:0007669"/>
    <property type="project" value="TreeGrafter"/>
</dbReference>
<sequence>MHTPSYVIWEVEGVLDEEDIRVLVKRDEFESICEDVFQRIKAPIDLALISAGIDITNIDQFIIVGGATRVPRVQSLLQEVWGHELGKNINADEAGAMGAVYRAADLGQGFKVKKFHVKESVVFPIKIDLEREVDTQEGTKVTKTVNRSLFPTGNKYPQKKVMTFNKHTSDFTFSVNYGNNEHISKQEIRAASVENVSVVSVVGVTTAFKKHNEEGNEAKGIKVR</sequence>
<name>A0AAE1KV00_PETCI</name>
<dbReference type="InterPro" id="IPR043129">
    <property type="entry name" value="ATPase_NBD"/>
</dbReference>
<keyword evidence="8" id="KW-1185">Reference proteome</keyword>
<keyword evidence="5" id="KW-0143">Chaperone</keyword>
<comment type="caution">
    <text evidence="7">The sequence shown here is derived from an EMBL/GenBank/DDBJ whole genome shotgun (WGS) entry which is preliminary data.</text>
</comment>
<proteinExistence type="inferred from homology"/>
<dbReference type="SUPFAM" id="SSF53067">
    <property type="entry name" value="Actin-like ATPase domain"/>
    <property type="match status" value="1"/>
</dbReference>
<keyword evidence="4" id="KW-0067">ATP-binding</keyword>
<reference evidence="7" key="1">
    <citation type="submission" date="2023-10" db="EMBL/GenBank/DDBJ databases">
        <title>Genome assemblies of two species of porcelain crab, Petrolisthes cinctipes and Petrolisthes manimaculis (Anomura: Porcellanidae).</title>
        <authorList>
            <person name="Angst P."/>
        </authorList>
    </citation>
    <scope>NUCLEOTIDE SEQUENCE</scope>
    <source>
        <strain evidence="7">PB745_01</strain>
        <tissue evidence="7">Gill</tissue>
    </source>
</reference>
<evidence type="ECO:0000256" key="1">
    <source>
        <dbReference type="ARBA" id="ARBA00007381"/>
    </source>
</evidence>
<dbReference type="PANTHER" id="PTHR45639:SF3">
    <property type="entry name" value="HYPOXIA UP-REGULATED PROTEIN 1"/>
    <property type="match status" value="1"/>
</dbReference>
<evidence type="ECO:0000256" key="6">
    <source>
        <dbReference type="ARBA" id="ARBA00040503"/>
    </source>
</evidence>
<protein>
    <recommendedName>
        <fullName evidence="6">Hypoxia up-regulated protein 1</fullName>
    </recommendedName>
</protein>
<keyword evidence="3" id="KW-0256">Endoplasmic reticulum</keyword>
<dbReference type="EMBL" id="JAWQEG010000837">
    <property type="protein sequence ID" value="KAK3884888.1"/>
    <property type="molecule type" value="Genomic_DNA"/>
</dbReference>
<accession>A0AAE1KV00</accession>
<dbReference type="GO" id="GO:0034663">
    <property type="term" value="C:endoplasmic reticulum chaperone complex"/>
    <property type="evidence" value="ECO:0007669"/>
    <property type="project" value="TreeGrafter"/>
</dbReference>
<dbReference type="Gene3D" id="3.30.420.40">
    <property type="match status" value="2"/>
</dbReference>
<dbReference type="Proteomes" id="UP001286313">
    <property type="component" value="Unassembled WGS sequence"/>
</dbReference>
<evidence type="ECO:0000313" key="7">
    <source>
        <dbReference type="EMBL" id="KAK3884888.1"/>
    </source>
</evidence>
<dbReference type="InterPro" id="IPR013126">
    <property type="entry name" value="Hsp_70_fam"/>
</dbReference>
<dbReference type="AlphaFoldDB" id="A0AAE1KV00"/>
<evidence type="ECO:0000256" key="3">
    <source>
        <dbReference type="ARBA" id="ARBA00022824"/>
    </source>
</evidence>
<evidence type="ECO:0000256" key="5">
    <source>
        <dbReference type="ARBA" id="ARBA00023186"/>
    </source>
</evidence>
<organism evidence="7 8">
    <name type="scientific">Petrolisthes cinctipes</name>
    <name type="common">Flat porcelain crab</name>
    <dbReference type="NCBI Taxonomy" id="88211"/>
    <lineage>
        <taxon>Eukaryota</taxon>
        <taxon>Metazoa</taxon>
        <taxon>Ecdysozoa</taxon>
        <taxon>Arthropoda</taxon>
        <taxon>Crustacea</taxon>
        <taxon>Multicrustacea</taxon>
        <taxon>Malacostraca</taxon>
        <taxon>Eumalacostraca</taxon>
        <taxon>Eucarida</taxon>
        <taxon>Decapoda</taxon>
        <taxon>Pleocyemata</taxon>
        <taxon>Anomura</taxon>
        <taxon>Galatheoidea</taxon>
        <taxon>Porcellanidae</taxon>
        <taxon>Petrolisthes</taxon>
    </lineage>
</organism>
<gene>
    <name evidence="7" type="ORF">Pcinc_010862</name>
</gene>
<dbReference type="PRINTS" id="PR00301">
    <property type="entry name" value="HEATSHOCK70"/>
</dbReference>
<dbReference type="Gene3D" id="2.60.34.10">
    <property type="entry name" value="Substrate Binding Domain Of DNAk, Chain A, domain 1"/>
    <property type="match status" value="1"/>
</dbReference>
<evidence type="ECO:0000256" key="2">
    <source>
        <dbReference type="ARBA" id="ARBA00022741"/>
    </source>
</evidence>
<dbReference type="GO" id="GO:0140662">
    <property type="term" value="F:ATP-dependent protein folding chaperone"/>
    <property type="evidence" value="ECO:0007669"/>
    <property type="project" value="InterPro"/>
</dbReference>
<evidence type="ECO:0000256" key="4">
    <source>
        <dbReference type="ARBA" id="ARBA00022840"/>
    </source>
</evidence>
<dbReference type="InterPro" id="IPR029047">
    <property type="entry name" value="HSP70_peptide-bd_sf"/>
</dbReference>
<dbReference type="GO" id="GO:0005524">
    <property type="term" value="F:ATP binding"/>
    <property type="evidence" value="ECO:0007669"/>
    <property type="project" value="UniProtKB-KW"/>
</dbReference>
<dbReference type="Pfam" id="PF00012">
    <property type="entry name" value="HSP70"/>
    <property type="match status" value="1"/>
</dbReference>
<comment type="similarity">
    <text evidence="1">Belongs to the heat shock protein 70 family.</text>
</comment>